<evidence type="ECO:0000256" key="1">
    <source>
        <dbReference type="SAM" id="Phobius"/>
    </source>
</evidence>
<feature type="transmembrane region" description="Helical" evidence="1">
    <location>
        <begin position="51"/>
        <end position="78"/>
    </location>
</feature>
<evidence type="ECO:0000313" key="2">
    <source>
        <dbReference type="EMBL" id="QBE95039.1"/>
    </source>
</evidence>
<dbReference type="RefSeq" id="WP_130179728.1">
    <property type="nucleotide sequence ID" value="NZ_CP035945.1"/>
</dbReference>
<feature type="transmembrane region" description="Helical" evidence="1">
    <location>
        <begin position="90"/>
        <end position="107"/>
    </location>
</feature>
<keyword evidence="1" id="KW-0812">Transmembrane</keyword>
<dbReference type="EMBL" id="CP035945">
    <property type="protein sequence ID" value="QBE95039.1"/>
    <property type="molecule type" value="Genomic_DNA"/>
</dbReference>
<feature type="transmembrane region" description="Helical" evidence="1">
    <location>
        <begin position="20"/>
        <end position="39"/>
    </location>
</feature>
<name>A0A4P6LSY0_9FIRM</name>
<protein>
    <submittedName>
        <fullName evidence="2">Uncharacterized protein</fullName>
    </submittedName>
</protein>
<accession>A0A4P6LSY0</accession>
<keyword evidence="1" id="KW-0472">Membrane</keyword>
<dbReference type="Proteomes" id="UP000289794">
    <property type="component" value="Chromosome"/>
</dbReference>
<organism evidence="2 3">
    <name type="scientific">Blautia producta</name>
    <dbReference type="NCBI Taxonomy" id="33035"/>
    <lineage>
        <taxon>Bacteria</taxon>
        <taxon>Bacillati</taxon>
        <taxon>Bacillota</taxon>
        <taxon>Clostridia</taxon>
        <taxon>Lachnospirales</taxon>
        <taxon>Lachnospiraceae</taxon>
        <taxon>Blautia</taxon>
    </lineage>
</organism>
<gene>
    <name evidence="2" type="ORF">PMF13cell1_00538</name>
</gene>
<keyword evidence="1" id="KW-1133">Transmembrane helix</keyword>
<dbReference type="KEGG" id="bpro:PMF13cell1_00538"/>
<sequence length="139" mass="15691">MNATETYITKKNMNRKPKRILLRISSILMLLVAMPMFLWCLQLIDNAALDYTYAGAGCFAAGIAYVFSMITAITGLAFAGRLHRHCWCRMLGYIQLAAVVLLIVPLHSYTALTLPPLFLLTVLYLFGVGWREKLDCEQQ</sequence>
<evidence type="ECO:0000313" key="3">
    <source>
        <dbReference type="Proteomes" id="UP000289794"/>
    </source>
</evidence>
<feature type="transmembrane region" description="Helical" evidence="1">
    <location>
        <begin position="113"/>
        <end position="130"/>
    </location>
</feature>
<dbReference type="AlphaFoldDB" id="A0A4P6LSY0"/>
<reference evidence="2 3" key="1">
    <citation type="submission" date="2019-01" db="EMBL/GenBank/DDBJ databases">
        <title>PMF-metabolizing Aryl O-demethylase.</title>
        <authorList>
            <person name="Kim M."/>
        </authorList>
    </citation>
    <scope>NUCLEOTIDE SEQUENCE [LARGE SCALE GENOMIC DNA]</scope>
    <source>
        <strain evidence="2 3">PMF1</strain>
    </source>
</reference>
<proteinExistence type="predicted"/>